<feature type="transmembrane region" description="Helical" evidence="1">
    <location>
        <begin position="101"/>
        <end position="122"/>
    </location>
</feature>
<keyword evidence="3" id="KW-1185">Reference proteome</keyword>
<dbReference type="EMBL" id="PVZC01000001">
    <property type="protein sequence ID" value="PRY01510.1"/>
    <property type="molecule type" value="Genomic_DNA"/>
</dbReference>
<evidence type="ECO:0000313" key="3">
    <source>
        <dbReference type="Proteomes" id="UP000237846"/>
    </source>
</evidence>
<feature type="transmembrane region" description="Helical" evidence="1">
    <location>
        <begin position="209"/>
        <end position="236"/>
    </location>
</feature>
<dbReference type="Pfam" id="PF01944">
    <property type="entry name" value="SpoIIM"/>
    <property type="match status" value="1"/>
</dbReference>
<evidence type="ECO:0000313" key="2">
    <source>
        <dbReference type="EMBL" id="PRY01510.1"/>
    </source>
</evidence>
<comment type="caution">
    <text evidence="2">The sequence shown here is derived from an EMBL/GenBank/DDBJ whole genome shotgun (WGS) entry which is preliminary data.</text>
</comment>
<name>A0A2T0QCB0_9ACTN</name>
<sequence>MNLDAFVAAHHEEWRRLEQLVARRRRLTGTEVDELVDLYQRSATHLSLVRSAQPDPALVNWLSALVARARSAVTGSHAPLWREFTHFFTRGFPAAVYRVRWWWLATSIAFVLVSTAIGWWVAATPQVQASLVPAAEVQQLVEQDFANYYTESPSAAFTARVWTNNVQVAAVALILGVLLGIPTLWILWGNAASLGTVGGFMFAHDRGDIFFGLILPHGLLELTAVFLAGGVGLRLGWTVVDPGRRTRGRALAEEGRAAVGIALGLIVVLGVSGLIEGFVTGYVHVTWIRVGIGAVALALFLAYILVLGRRAVREGETGDTADRPDVLPTAG</sequence>
<evidence type="ECO:0000256" key="1">
    <source>
        <dbReference type="SAM" id="Phobius"/>
    </source>
</evidence>
<keyword evidence="1" id="KW-0472">Membrane</keyword>
<feature type="transmembrane region" description="Helical" evidence="1">
    <location>
        <begin position="287"/>
        <end position="306"/>
    </location>
</feature>
<dbReference type="Proteomes" id="UP000237846">
    <property type="component" value="Unassembled WGS sequence"/>
</dbReference>
<reference evidence="2 3" key="1">
    <citation type="submission" date="2018-03" db="EMBL/GenBank/DDBJ databases">
        <title>Genomic Encyclopedia of Archaeal and Bacterial Type Strains, Phase II (KMG-II): from individual species to whole genera.</title>
        <authorList>
            <person name="Goeker M."/>
        </authorList>
    </citation>
    <scope>NUCLEOTIDE SEQUENCE [LARGE SCALE GENOMIC DNA]</scope>
    <source>
        <strain evidence="2 3">DSM 45601</strain>
    </source>
</reference>
<protein>
    <submittedName>
        <fullName evidence="2">Putative membrane protein SpoIIM required for sporulation</fullName>
    </submittedName>
</protein>
<dbReference type="InterPro" id="IPR002798">
    <property type="entry name" value="SpoIIM-like"/>
</dbReference>
<gene>
    <name evidence="2" type="ORF">CLV72_10192</name>
</gene>
<dbReference type="OrthoDB" id="5243448at2"/>
<organism evidence="2 3">
    <name type="scientific">Allonocardiopsis opalescens</name>
    <dbReference type="NCBI Taxonomy" id="1144618"/>
    <lineage>
        <taxon>Bacteria</taxon>
        <taxon>Bacillati</taxon>
        <taxon>Actinomycetota</taxon>
        <taxon>Actinomycetes</taxon>
        <taxon>Streptosporangiales</taxon>
        <taxon>Allonocardiopsis</taxon>
    </lineage>
</organism>
<accession>A0A2T0QCB0</accession>
<keyword evidence="1" id="KW-0812">Transmembrane</keyword>
<keyword evidence="1" id="KW-1133">Transmembrane helix</keyword>
<dbReference type="PANTHER" id="PTHR35337:SF1">
    <property type="entry name" value="SLR1478 PROTEIN"/>
    <property type="match status" value="1"/>
</dbReference>
<proteinExistence type="predicted"/>
<dbReference type="RefSeq" id="WP_106237331.1">
    <property type="nucleotide sequence ID" value="NZ_PVZC01000001.1"/>
</dbReference>
<dbReference type="PANTHER" id="PTHR35337">
    <property type="entry name" value="SLR1478 PROTEIN"/>
    <property type="match status" value="1"/>
</dbReference>
<feature type="transmembrane region" description="Helical" evidence="1">
    <location>
        <begin position="168"/>
        <end position="189"/>
    </location>
</feature>
<dbReference type="AlphaFoldDB" id="A0A2T0QCB0"/>
<feature type="transmembrane region" description="Helical" evidence="1">
    <location>
        <begin position="257"/>
        <end position="275"/>
    </location>
</feature>